<feature type="region of interest" description="Disordered" evidence="1">
    <location>
        <begin position="110"/>
        <end position="136"/>
    </location>
</feature>
<keyword evidence="3" id="KW-1185">Reference proteome</keyword>
<dbReference type="OrthoDB" id="964176at2"/>
<sequence length="177" mass="20071">MSPNEMKTAAAAVKKLMEDDAYTIIGVEGEKHFKKSFRDEGFTDESLEKWTPLKPASEERKRKKNGSVPPILTDKGHLSDAVDWHKGNGSVVFTNDRPYAEIHNEGGEIRQGARSETFQRNRGEKNKFAKGTTPGKGFAFKEKTIEMPQRQFMGPSKVLEEKIISKIEKQLDKIFKQ</sequence>
<reference evidence="2 3" key="1">
    <citation type="submission" date="2019-05" db="EMBL/GenBank/DDBJ databases">
        <title>Dyadobacter AR-3-8 sp. nov., isolated from arctic soil.</title>
        <authorList>
            <person name="Chaudhary D.K."/>
        </authorList>
    </citation>
    <scope>NUCLEOTIDE SEQUENCE [LARGE SCALE GENOMIC DNA]</scope>
    <source>
        <strain evidence="2 3">AR-3-8</strain>
    </source>
</reference>
<feature type="compositionally biased region" description="Basic and acidic residues" evidence="1">
    <location>
        <begin position="110"/>
        <end position="127"/>
    </location>
</feature>
<accession>A0A4U6D056</accession>
<organism evidence="2 3">
    <name type="scientific">Dyadobacter frigoris</name>
    <dbReference type="NCBI Taxonomy" id="2576211"/>
    <lineage>
        <taxon>Bacteria</taxon>
        <taxon>Pseudomonadati</taxon>
        <taxon>Bacteroidota</taxon>
        <taxon>Cytophagia</taxon>
        <taxon>Cytophagales</taxon>
        <taxon>Spirosomataceae</taxon>
        <taxon>Dyadobacter</taxon>
    </lineage>
</organism>
<evidence type="ECO:0000256" key="1">
    <source>
        <dbReference type="SAM" id="MobiDB-lite"/>
    </source>
</evidence>
<dbReference type="AlphaFoldDB" id="A0A4U6D056"/>
<name>A0A4U6D056_9BACT</name>
<protein>
    <recommendedName>
        <fullName evidence="4">Phage morphogenesis protein</fullName>
    </recommendedName>
</protein>
<dbReference type="Proteomes" id="UP000304900">
    <property type="component" value="Unassembled WGS sequence"/>
</dbReference>
<comment type="caution">
    <text evidence="2">The sequence shown here is derived from an EMBL/GenBank/DDBJ whole genome shotgun (WGS) entry which is preliminary data.</text>
</comment>
<evidence type="ECO:0000313" key="3">
    <source>
        <dbReference type="Proteomes" id="UP000304900"/>
    </source>
</evidence>
<dbReference type="Pfam" id="PF05069">
    <property type="entry name" value="Phage_tail_S"/>
    <property type="match status" value="1"/>
</dbReference>
<gene>
    <name evidence="2" type="ORF">FDK13_24400</name>
</gene>
<feature type="region of interest" description="Disordered" evidence="1">
    <location>
        <begin position="44"/>
        <end position="79"/>
    </location>
</feature>
<evidence type="ECO:0008006" key="4">
    <source>
        <dbReference type="Google" id="ProtNLM"/>
    </source>
</evidence>
<evidence type="ECO:0000313" key="2">
    <source>
        <dbReference type="EMBL" id="TKT89487.1"/>
    </source>
</evidence>
<dbReference type="InterPro" id="IPR006522">
    <property type="entry name" value="Phage_virion_morphogenesis"/>
</dbReference>
<dbReference type="EMBL" id="SZVO01000012">
    <property type="protein sequence ID" value="TKT89487.1"/>
    <property type="molecule type" value="Genomic_DNA"/>
</dbReference>
<proteinExistence type="predicted"/>